<dbReference type="PANTHER" id="PTHR30508">
    <property type="entry name" value="FES CLUSTER ASSEMBLY PROTEIN SUF"/>
    <property type="match status" value="1"/>
</dbReference>
<comment type="similarity">
    <text evidence="1">Belongs to the iron-sulfur cluster assembly SufBD family.</text>
</comment>
<evidence type="ECO:0000313" key="3">
    <source>
        <dbReference type="EMBL" id="PMP68199.1"/>
    </source>
</evidence>
<feature type="domain" description="SUF system FeS cluster assembly SufBD core" evidence="2">
    <location>
        <begin position="95"/>
        <end position="314"/>
    </location>
</feature>
<dbReference type="Proteomes" id="UP000237040">
    <property type="component" value="Unassembled WGS sequence"/>
</dbReference>
<sequence>MGINITDEYKQIVDALEKNGYDASKYFDKRVASIIISGNRVIGLNNVPGVKLTPTQIENGVRVDMEIEEGVALPIPIHVCTGYVEKRGLQNVIFNIRIRKNAKVKFTAHCVFPQVEEFTHNAISNVIVEDGAVMEYADEHFHSDLGTINLRTITNAKVEKGGIYKNSFTLTKTRIGKLYVEMNLDLGESAIGELTSKVKGTKNDEIEIKETLNLNGERSRGIAKSTVVALDETKANIVNIAYGNAPYSYGHVECNEITKGNKVDVKTEPILKVVNDLSELTHEASIGRVNRRQLETLMAKGLTEEEATELIIKGILQ</sequence>
<dbReference type="InterPro" id="IPR037284">
    <property type="entry name" value="SUF_FeS_clus_asmbl_SufBD_sf"/>
</dbReference>
<dbReference type="SUPFAM" id="SSF101960">
    <property type="entry name" value="Stabilizer of iron transporter SufD"/>
    <property type="match status" value="1"/>
</dbReference>
<dbReference type="PANTHER" id="PTHR30508:SF1">
    <property type="entry name" value="UPF0051 PROTEIN ABCI8, CHLOROPLASTIC-RELATED"/>
    <property type="match status" value="1"/>
</dbReference>
<dbReference type="InterPro" id="IPR055346">
    <property type="entry name" value="Fe-S_cluster_assembly_SufBD"/>
</dbReference>
<dbReference type="GO" id="GO:0016226">
    <property type="term" value="P:iron-sulfur cluster assembly"/>
    <property type="evidence" value="ECO:0007669"/>
    <property type="project" value="InterPro"/>
</dbReference>
<reference evidence="3 4" key="1">
    <citation type="submission" date="2018-01" db="EMBL/GenBank/DDBJ databases">
        <title>Metagenomic assembled genomes from two thermal pools in the Uzon Caldera, Kamchatka, Russia.</title>
        <authorList>
            <person name="Wilkins L."/>
            <person name="Ettinger C."/>
        </authorList>
    </citation>
    <scope>NUCLEOTIDE SEQUENCE [LARGE SCALE GENOMIC DNA]</scope>
    <source>
        <strain evidence="3">ZAV-07</strain>
    </source>
</reference>
<protein>
    <recommendedName>
        <fullName evidence="2">SUF system FeS cluster assembly SufBD core domain-containing protein</fullName>
    </recommendedName>
</protein>
<proteinExistence type="inferred from homology"/>
<gene>
    <name evidence="3" type="ORF">C0189_01700</name>
</gene>
<evidence type="ECO:0000259" key="2">
    <source>
        <dbReference type="Pfam" id="PF01458"/>
    </source>
</evidence>
<evidence type="ECO:0000256" key="1">
    <source>
        <dbReference type="ARBA" id="ARBA00043967"/>
    </source>
</evidence>
<comment type="caution">
    <text evidence="3">The sequence shown here is derived from an EMBL/GenBank/DDBJ whole genome shotgun (WGS) entry which is preliminary data.</text>
</comment>
<name>A0A2J6WF82_9BACT</name>
<organism evidence="3 4">
    <name type="scientific">Caldisericum exile</name>
    <dbReference type="NCBI Taxonomy" id="693075"/>
    <lineage>
        <taxon>Bacteria</taxon>
        <taxon>Pseudomonadati</taxon>
        <taxon>Caldisericota/Cryosericota group</taxon>
        <taxon>Caldisericota</taxon>
        <taxon>Caldisericia</taxon>
        <taxon>Caldisericales</taxon>
        <taxon>Caldisericaceae</taxon>
        <taxon>Caldisericum</taxon>
    </lineage>
</organism>
<dbReference type="InterPro" id="IPR000825">
    <property type="entry name" value="SUF_FeS_clus_asmbl_SufBD_core"/>
</dbReference>
<dbReference type="AlphaFoldDB" id="A0A2J6WF82"/>
<dbReference type="Pfam" id="PF01458">
    <property type="entry name" value="SUFBD_core"/>
    <property type="match status" value="1"/>
</dbReference>
<dbReference type="EMBL" id="PNIL01000026">
    <property type="protein sequence ID" value="PMP68199.1"/>
    <property type="molecule type" value="Genomic_DNA"/>
</dbReference>
<dbReference type="RefSeq" id="WP_416084914.1">
    <property type="nucleotide sequence ID" value="NZ_JBNARP010000021.1"/>
</dbReference>
<accession>A0A2J6WF82</accession>
<evidence type="ECO:0000313" key="4">
    <source>
        <dbReference type="Proteomes" id="UP000237040"/>
    </source>
</evidence>